<evidence type="ECO:0000256" key="1">
    <source>
        <dbReference type="SAM" id="MobiDB-lite"/>
    </source>
</evidence>
<dbReference type="NCBIfam" id="TIGR04183">
    <property type="entry name" value="Por_Secre_tail"/>
    <property type="match status" value="1"/>
</dbReference>
<dbReference type="Proteomes" id="UP000199513">
    <property type="component" value="Unassembled WGS sequence"/>
</dbReference>
<dbReference type="InterPro" id="IPR047589">
    <property type="entry name" value="DUF11_rpt"/>
</dbReference>
<dbReference type="PANTHER" id="PTHR34819">
    <property type="entry name" value="LARGE CYSTEINE-RICH PERIPLASMIC PROTEIN OMCB"/>
    <property type="match status" value="1"/>
</dbReference>
<feature type="domain" description="DUF11" evidence="3">
    <location>
        <begin position="778"/>
        <end position="896"/>
    </location>
</feature>
<protein>
    <submittedName>
        <fullName evidence="5">Conserved repeat domain-containing protein</fullName>
    </submittedName>
</protein>
<evidence type="ECO:0000313" key="6">
    <source>
        <dbReference type="Proteomes" id="UP000199513"/>
    </source>
</evidence>
<dbReference type="Pfam" id="PF01345">
    <property type="entry name" value="DUF11"/>
    <property type="match status" value="8"/>
</dbReference>
<dbReference type="Gene3D" id="2.60.40.1170">
    <property type="entry name" value="Mu homology domain, subdomain B"/>
    <property type="match status" value="3"/>
</dbReference>
<feature type="domain" description="DUF11" evidence="3">
    <location>
        <begin position="1600"/>
        <end position="1697"/>
    </location>
</feature>
<evidence type="ECO:0000256" key="2">
    <source>
        <dbReference type="SAM" id="SignalP"/>
    </source>
</evidence>
<accession>A0A1I2FBB1</accession>
<evidence type="ECO:0000259" key="3">
    <source>
        <dbReference type="Pfam" id="PF01345"/>
    </source>
</evidence>
<dbReference type="InterPro" id="IPR026444">
    <property type="entry name" value="Secre_tail"/>
</dbReference>
<feature type="domain" description="DUF11" evidence="3">
    <location>
        <begin position="221"/>
        <end position="332"/>
    </location>
</feature>
<feature type="domain" description="DUF11" evidence="3">
    <location>
        <begin position="1235"/>
        <end position="1359"/>
    </location>
</feature>
<feature type="region of interest" description="Disordered" evidence="1">
    <location>
        <begin position="428"/>
        <end position="454"/>
    </location>
</feature>
<dbReference type="NCBIfam" id="TIGR01451">
    <property type="entry name" value="B_ant_repeat"/>
    <property type="match status" value="8"/>
</dbReference>
<feature type="domain" description="DUF11" evidence="3">
    <location>
        <begin position="655"/>
        <end position="770"/>
    </location>
</feature>
<dbReference type="Gene3D" id="2.60.40.10">
    <property type="entry name" value="Immunoglobulins"/>
    <property type="match status" value="3"/>
</dbReference>
<keyword evidence="2" id="KW-0732">Signal</keyword>
<organism evidence="5 6">
    <name type="scientific">Thermoflexibacter ruber</name>
    <dbReference type="NCBI Taxonomy" id="1003"/>
    <lineage>
        <taxon>Bacteria</taxon>
        <taxon>Pseudomonadati</taxon>
        <taxon>Bacteroidota</taxon>
        <taxon>Cytophagia</taxon>
        <taxon>Cytophagales</taxon>
        <taxon>Thermoflexibacteraceae</taxon>
        <taxon>Thermoflexibacter</taxon>
    </lineage>
</organism>
<feature type="domain" description="DUF11" evidence="3">
    <location>
        <begin position="1115"/>
        <end position="1226"/>
    </location>
</feature>
<dbReference type="InterPro" id="IPR051172">
    <property type="entry name" value="Chlamydia_OmcB"/>
</dbReference>
<proteinExistence type="predicted"/>
<feature type="signal peptide" evidence="2">
    <location>
        <begin position="1"/>
        <end position="30"/>
    </location>
</feature>
<gene>
    <name evidence="5" type="ORF">SAMN04488541_101339</name>
</gene>
<dbReference type="EMBL" id="FONY01000013">
    <property type="protein sequence ID" value="SFF02525.1"/>
    <property type="molecule type" value="Genomic_DNA"/>
</dbReference>
<dbReference type="Pfam" id="PF18962">
    <property type="entry name" value="Por_Secre_tail"/>
    <property type="match status" value="1"/>
</dbReference>
<feature type="compositionally biased region" description="Low complexity" evidence="1">
    <location>
        <begin position="433"/>
        <end position="449"/>
    </location>
</feature>
<dbReference type="OrthoDB" id="904955at2"/>
<evidence type="ECO:0000313" key="5">
    <source>
        <dbReference type="EMBL" id="SFF02525.1"/>
    </source>
</evidence>
<name>A0A1I2FBB1_9BACT</name>
<evidence type="ECO:0000259" key="4">
    <source>
        <dbReference type="Pfam" id="PF18962"/>
    </source>
</evidence>
<sequence>MNQIKPNKSITTIIGCWLFLLSLVTNFAYAERFTGGDLPCGKFRTQTQGGWGSTANGNNPGAYRDANFATAFPNGLTIGCSTGFTIKFNTSAAIKDFLPQGGSPSQLTASYVMGGAGNPVQDLNNVFAGQVLALSISVGFDNAIPSFSPSTEKLENLIYDVNGSPFKGWTVKQILEEANKALGACKPIPSGLNDAVSKINENFVDGTTNKGYLICPPETNLSIDKKCPNGTFYVDDTFIYEIKVTNGNGANAENVVITDELPLGVTFVSADNGGTHTAGVVTWNLGTLNKNSNKTVKVTVKATVSGAIKNKASVATTTKDTNSNDNKDDCTITILPKADVKIVKTATATVFVGENITYTLVVTNDGPSSAANVVVKDNLPADVDFVSADNSGSYSSGVITWNLGTLAKDASITLTVVVKAKTVGNPKNKASVTTTTYESNTSNNNSEATTEVKRKDPEVNCGDLVGKDGNEENWLDKVTLTAKSIGDVSFTTTPIHFSTDADWKANSAGVGVMKASEGGSPNFLREINYFAEHNASEVLRVDFGADYATKEITGADVLLSRFYTSENGKAEQGHWTAKDGSGNVVGSGGFVATAPLTGDNPGHYNLKIRTCKPFRYLEFCAGPYTDITARTEQPDNSDYAVRELTVVCEPQCDTDLAITKTCPTGEILTDDEFWYTLQVSNLGKVDATNVTVTDVLPSNVQFVLADNGGVEAPAGTVKWTLASLAKGASITLKVKVKALTAGTGIVNQASVVFESPKDINNQNNQSSCSVDIKRRTTDVSIKKNCPNGEIYVGYTFDYTITVTNAKADEGGNDATNVTIVDELPANVVFVSANKGGTYADGKVTWVIPSLEAGKSETVKVTVKAITAGTAVLNSASVSIEKPVDSNDKNDIASCTIDIKEWNPEVKCEDVMGTAKDIAVNDGGLAGLMSSWLSKVTLTAKAIGDVSFTNIPVNFVTDAGWKTGSAGVGVKKIGETGPTFLEEINYRAEENASEVLRVDFGTDYVTKNITGADVLLSRFYSNEPNKTKAEQGFWEAKDADGNIVGSGEFVATQPLSGDNPGYFNLEIRTCKPFRYLEFSAGPYTTVSSARTETVPDNSDYLLRELKVICEPVCRVDLTLVKRCTQSVVVGQEITYTIVVTNTGKDNVTGVSVEDILPTGVEYVAGSADNGGTFDDGKVTWTGLSISAESSITLTFRAKALTVGVKQNNAKLTYKHDANASNNADACTTTVTPIKLDVSITKECKPTSVILGRNFSYKIVVKNNRLVKGTPANTATNLVVTDVLPAGVTFVSATPKDGYTYDEDTHTITWIIPSLGDNKTVTFNVTVNAQETGSYPNEVSVEVDETTSDDVNKENNKANCSTVVFYKAPEDCAVFHVKHVSGGSELYTLDVTTGDTTIVRVLPGKVHFAVKDGFIYAINESTGELFTMKLSDGSLNSLGIIKDTSDKVIKGNTQAAFNFSGELYIGAGKIYKVNLVTLVATSLGNVKVGSVNVNTDGGDQVFASDGSWYMAGKLKGDADDRIFKITGASGGNLNAEIVTEPLGEITGLAMTDNGDGDLVASINSIGFKVINPSNGAVNKHIDMKFGWGDMASCVGPVRPANVSITKNCVESVKQGENITYTLTVTNTGNKTEIVDVKDFLPSGVTFVSASAGGTHSAGVVTWTGISVGVGAGNAVTLTVEVTATQVGSQKNTAKVITAKTNLSQQTEASCTTEVRVRKTNISITKTASKTSMTVGETFTYTLKVKNEGEIDAVNTVVSDDLPAEVEFVSSVPVPTTHVGNSLTWNLGTVAPSTTQTITVTVKAITAKDGVKNTATVTTDTEETTTDDNSDDEVVDIKDICPAPQDICSTQEAFAIKVTDFKQGKRHDGNNVVASRSNPNNALFMPQNDDNTASPINYVSLGFGGSIDLELATPVYNWNKTGVPVVAKYAQVPGEISYGDLIVVETSYGRSGTNCGPNQDIRYPERARFFGRECPEQPWVLLGEGCRVSFVDVANIEKAGQKYVKYLRIVDISDKSLFTSVDDGYDVDGVIACPATVEEIIKTGSYDSRKISRGRSEAGFSFSLDYFNREPNAAVESGDVAMVAYPNPSNGRLTIDLTSVMESDVVEIHVYSTLGELMTVRQMNLSIGGNKTELDISNYANGMYIIKTVAKSGASYDHIKIIKE</sequence>
<dbReference type="InterPro" id="IPR001434">
    <property type="entry name" value="OmcB-like_DUF11"/>
</dbReference>
<reference evidence="5 6" key="1">
    <citation type="submission" date="2016-10" db="EMBL/GenBank/DDBJ databases">
        <authorList>
            <person name="de Groot N.N."/>
        </authorList>
    </citation>
    <scope>NUCLEOTIDE SEQUENCE [LARGE SCALE GENOMIC DNA]</scope>
    <source>
        <strain>GEY</strain>
        <strain evidence="6">DSM 9560</strain>
    </source>
</reference>
<feature type="domain" description="DUF11" evidence="3">
    <location>
        <begin position="339"/>
        <end position="449"/>
    </location>
</feature>
<feature type="domain" description="DUF11" evidence="3">
    <location>
        <begin position="1719"/>
        <end position="1829"/>
    </location>
</feature>
<dbReference type="STRING" id="1003.SAMN04488541_101339"/>
<feature type="chain" id="PRO_5011652637" evidence="2">
    <location>
        <begin position="31"/>
        <end position="2161"/>
    </location>
</feature>
<dbReference type="RefSeq" id="WP_091544020.1">
    <property type="nucleotide sequence ID" value="NZ_FONY01000013.1"/>
</dbReference>
<keyword evidence="6" id="KW-1185">Reference proteome</keyword>
<feature type="domain" description="Secretion system C-terminal sorting" evidence="4">
    <location>
        <begin position="2082"/>
        <end position="2154"/>
    </location>
</feature>
<dbReference type="InterPro" id="IPR013783">
    <property type="entry name" value="Ig-like_fold"/>
</dbReference>
<dbReference type="PANTHER" id="PTHR34819:SF3">
    <property type="entry name" value="CELL SURFACE PROTEIN"/>
    <property type="match status" value="1"/>
</dbReference>